<organism evidence="6 7">
    <name type="scientific">Silvibacterium bohemicum</name>
    <dbReference type="NCBI Taxonomy" id="1577686"/>
    <lineage>
        <taxon>Bacteria</taxon>
        <taxon>Pseudomonadati</taxon>
        <taxon>Acidobacteriota</taxon>
        <taxon>Terriglobia</taxon>
        <taxon>Terriglobales</taxon>
        <taxon>Acidobacteriaceae</taxon>
        <taxon>Silvibacterium</taxon>
    </lineage>
</organism>
<keyword evidence="2" id="KW-0238">DNA-binding</keyword>
<dbReference type="Gene3D" id="1.10.10.10">
    <property type="entry name" value="Winged helix-like DNA-binding domain superfamily/Winged helix DNA-binding domain"/>
    <property type="match status" value="1"/>
</dbReference>
<dbReference type="Pfam" id="PF00027">
    <property type="entry name" value="cNMP_binding"/>
    <property type="match status" value="1"/>
</dbReference>
<dbReference type="InterPro" id="IPR050397">
    <property type="entry name" value="Env_Response_Regulators"/>
</dbReference>
<dbReference type="GO" id="GO:0003677">
    <property type="term" value="F:DNA binding"/>
    <property type="evidence" value="ECO:0007669"/>
    <property type="project" value="UniProtKB-KW"/>
</dbReference>
<dbReference type="EMBL" id="JACHEK010000014">
    <property type="protein sequence ID" value="MBB6147309.1"/>
    <property type="molecule type" value="Genomic_DNA"/>
</dbReference>
<name>A0A841K5T7_9BACT</name>
<evidence type="ECO:0000256" key="1">
    <source>
        <dbReference type="ARBA" id="ARBA00023015"/>
    </source>
</evidence>
<keyword evidence="3" id="KW-0804">Transcription</keyword>
<dbReference type="RefSeq" id="WP_050061503.1">
    <property type="nucleotide sequence ID" value="NZ_JACHEK010000014.1"/>
</dbReference>
<accession>A0A841K5T7</accession>
<evidence type="ECO:0000259" key="5">
    <source>
        <dbReference type="PROSITE" id="PS51063"/>
    </source>
</evidence>
<dbReference type="SUPFAM" id="SSF51206">
    <property type="entry name" value="cAMP-binding domain-like"/>
    <property type="match status" value="1"/>
</dbReference>
<reference evidence="6 7" key="1">
    <citation type="submission" date="2020-08" db="EMBL/GenBank/DDBJ databases">
        <title>Genomic Encyclopedia of Type Strains, Phase IV (KMG-IV): sequencing the most valuable type-strain genomes for metagenomic binning, comparative biology and taxonomic classification.</title>
        <authorList>
            <person name="Goeker M."/>
        </authorList>
    </citation>
    <scope>NUCLEOTIDE SEQUENCE [LARGE SCALE GENOMIC DNA]</scope>
    <source>
        <strain evidence="6 7">DSM 103733</strain>
    </source>
</reference>
<dbReference type="GO" id="GO:0003700">
    <property type="term" value="F:DNA-binding transcription factor activity"/>
    <property type="evidence" value="ECO:0007669"/>
    <property type="project" value="TreeGrafter"/>
</dbReference>
<evidence type="ECO:0000256" key="2">
    <source>
        <dbReference type="ARBA" id="ARBA00023125"/>
    </source>
</evidence>
<evidence type="ECO:0000259" key="4">
    <source>
        <dbReference type="PROSITE" id="PS50042"/>
    </source>
</evidence>
<dbReference type="SMART" id="SM00100">
    <property type="entry name" value="cNMP"/>
    <property type="match status" value="1"/>
</dbReference>
<evidence type="ECO:0000256" key="3">
    <source>
        <dbReference type="ARBA" id="ARBA00023163"/>
    </source>
</evidence>
<dbReference type="Gene3D" id="2.60.120.10">
    <property type="entry name" value="Jelly Rolls"/>
    <property type="match status" value="1"/>
</dbReference>
<feature type="domain" description="HTH crp-type" evidence="5">
    <location>
        <begin position="140"/>
        <end position="210"/>
    </location>
</feature>
<dbReference type="CDD" id="cd00038">
    <property type="entry name" value="CAP_ED"/>
    <property type="match status" value="1"/>
</dbReference>
<comment type="caution">
    <text evidence="6">The sequence shown here is derived from an EMBL/GenBank/DDBJ whole genome shotgun (WGS) entry which is preliminary data.</text>
</comment>
<dbReference type="GO" id="GO:0005829">
    <property type="term" value="C:cytosol"/>
    <property type="evidence" value="ECO:0007669"/>
    <property type="project" value="TreeGrafter"/>
</dbReference>
<dbReference type="AlphaFoldDB" id="A0A841K5T7"/>
<dbReference type="InterPro" id="IPR018490">
    <property type="entry name" value="cNMP-bd_dom_sf"/>
</dbReference>
<sequence length="221" mass="24151">MAESKTAAVAATALLTRAGSPRHVQFEPRQILFAQGSSGKTLFYITRGRGKLVISSSSGKQATITLFTTGDFVGEESLAGGYSKRMATATATTRCTALEIERDAMIRLLQMDHDCSDLFLERLLARSMRLQASLVDQRFNSSAKRLARTLLLMAEAGEPSGGAILIPEISQTALAQRIGATRSRVSDLMKRFRELGFLKDSGGIRVHKSLINVLLHDEDYK</sequence>
<dbReference type="PROSITE" id="PS50042">
    <property type="entry name" value="CNMP_BINDING_3"/>
    <property type="match status" value="1"/>
</dbReference>
<dbReference type="Proteomes" id="UP000538666">
    <property type="component" value="Unassembled WGS sequence"/>
</dbReference>
<dbReference type="SUPFAM" id="SSF46785">
    <property type="entry name" value="Winged helix' DNA-binding domain"/>
    <property type="match status" value="1"/>
</dbReference>
<dbReference type="PROSITE" id="PS51063">
    <property type="entry name" value="HTH_CRP_2"/>
    <property type="match status" value="1"/>
</dbReference>
<proteinExistence type="predicted"/>
<dbReference type="InterPro" id="IPR014710">
    <property type="entry name" value="RmlC-like_jellyroll"/>
</dbReference>
<dbReference type="Pfam" id="PF13545">
    <property type="entry name" value="HTH_Crp_2"/>
    <property type="match status" value="1"/>
</dbReference>
<feature type="domain" description="Cyclic nucleotide-binding" evidence="4">
    <location>
        <begin position="26"/>
        <end position="126"/>
    </location>
</feature>
<evidence type="ECO:0000313" key="7">
    <source>
        <dbReference type="Proteomes" id="UP000538666"/>
    </source>
</evidence>
<keyword evidence="7" id="KW-1185">Reference proteome</keyword>
<keyword evidence="1" id="KW-0805">Transcription regulation</keyword>
<dbReference type="InterPro" id="IPR000595">
    <property type="entry name" value="cNMP-bd_dom"/>
</dbReference>
<dbReference type="InterPro" id="IPR036388">
    <property type="entry name" value="WH-like_DNA-bd_sf"/>
</dbReference>
<evidence type="ECO:0000313" key="6">
    <source>
        <dbReference type="EMBL" id="MBB6147309.1"/>
    </source>
</evidence>
<dbReference type="InterPro" id="IPR036390">
    <property type="entry name" value="WH_DNA-bd_sf"/>
</dbReference>
<dbReference type="InterPro" id="IPR012318">
    <property type="entry name" value="HTH_CRP"/>
</dbReference>
<dbReference type="PANTHER" id="PTHR24567">
    <property type="entry name" value="CRP FAMILY TRANSCRIPTIONAL REGULATORY PROTEIN"/>
    <property type="match status" value="1"/>
</dbReference>
<gene>
    <name evidence="6" type="ORF">HNQ77_005305</name>
</gene>
<protein>
    <submittedName>
        <fullName evidence="6">CRP-like cAMP-binding protein</fullName>
    </submittedName>
</protein>
<dbReference type="PANTHER" id="PTHR24567:SF68">
    <property type="entry name" value="DNA-BINDING TRANSCRIPTIONAL DUAL REGULATOR CRP"/>
    <property type="match status" value="1"/>
</dbReference>